<dbReference type="Proteomes" id="UP000006729">
    <property type="component" value="Chromosome 5"/>
</dbReference>
<evidence type="ECO:0000313" key="2">
    <source>
        <dbReference type="Proteomes" id="UP000006729"/>
    </source>
</evidence>
<name>A0A2K2AJG5_POPTR</name>
<dbReference type="EMBL" id="CM009294">
    <property type="protein sequence ID" value="PNT37671.1"/>
    <property type="molecule type" value="Genomic_DNA"/>
</dbReference>
<organism evidence="1 2">
    <name type="scientific">Populus trichocarpa</name>
    <name type="common">Western balsam poplar</name>
    <name type="synonym">Populus balsamifera subsp. trichocarpa</name>
    <dbReference type="NCBI Taxonomy" id="3694"/>
    <lineage>
        <taxon>Eukaryota</taxon>
        <taxon>Viridiplantae</taxon>
        <taxon>Streptophyta</taxon>
        <taxon>Embryophyta</taxon>
        <taxon>Tracheophyta</taxon>
        <taxon>Spermatophyta</taxon>
        <taxon>Magnoliopsida</taxon>
        <taxon>eudicotyledons</taxon>
        <taxon>Gunneridae</taxon>
        <taxon>Pentapetalae</taxon>
        <taxon>rosids</taxon>
        <taxon>fabids</taxon>
        <taxon>Malpighiales</taxon>
        <taxon>Salicaceae</taxon>
        <taxon>Saliceae</taxon>
        <taxon>Populus</taxon>
    </lineage>
</organism>
<keyword evidence="2" id="KW-1185">Reference proteome</keyword>
<reference evidence="1 2" key="1">
    <citation type="journal article" date="2006" name="Science">
        <title>The genome of black cottonwood, Populus trichocarpa (Torr. &amp; Gray).</title>
        <authorList>
            <person name="Tuskan G.A."/>
            <person name="Difazio S."/>
            <person name="Jansson S."/>
            <person name="Bohlmann J."/>
            <person name="Grigoriev I."/>
            <person name="Hellsten U."/>
            <person name="Putnam N."/>
            <person name="Ralph S."/>
            <person name="Rombauts S."/>
            <person name="Salamov A."/>
            <person name="Schein J."/>
            <person name="Sterck L."/>
            <person name="Aerts A."/>
            <person name="Bhalerao R.R."/>
            <person name="Bhalerao R.P."/>
            <person name="Blaudez D."/>
            <person name="Boerjan W."/>
            <person name="Brun A."/>
            <person name="Brunner A."/>
            <person name="Busov V."/>
            <person name="Campbell M."/>
            <person name="Carlson J."/>
            <person name="Chalot M."/>
            <person name="Chapman J."/>
            <person name="Chen G.L."/>
            <person name="Cooper D."/>
            <person name="Coutinho P.M."/>
            <person name="Couturier J."/>
            <person name="Covert S."/>
            <person name="Cronk Q."/>
            <person name="Cunningham R."/>
            <person name="Davis J."/>
            <person name="Degroeve S."/>
            <person name="Dejardin A."/>
            <person name="Depamphilis C."/>
            <person name="Detter J."/>
            <person name="Dirks B."/>
            <person name="Dubchak I."/>
            <person name="Duplessis S."/>
            <person name="Ehlting J."/>
            <person name="Ellis B."/>
            <person name="Gendler K."/>
            <person name="Goodstein D."/>
            <person name="Gribskov M."/>
            <person name="Grimwood J."/>
            <person name="Groover A."/>
            <person name="Gunter L."/>
            <person name="Hamberger B."/>
            <person name="Heinze B."/>
            <person name="Helariutta Y."/>
            <person name="Henrissat B."/>
            <person name="Holligan D."/>
            <person name="Holt R."/>
            <person name="Huang W."/>
            <person name="Islam-Faridi N."/>
            <person name="Jones S."/>
            <person name="Jones-Rhoades M."/>
            <person name="Jorgensen R."/>
            <person name="Joshi C."/>
            <person name="Kangasjarvi J."/>
            <person name="Karlsson J."/>
            <person name="Kelleher C."/>
            <person name="Kirkpatrick R."/>
            <person name="Kirst M."/>
            <person name="Kohler A."/>
            <person name="Kalluri U."/>
            <person name="Larimer F."/>
            <person name="Leebens-Mack J."/>
            <person name="Leple J.C."/>
            <person name="Locascio P."/>
            <person name="Lou Y."/>
            <person name="Lucas S."/>
            <person name="Martin F."/>
            <person name="Montanini B."/>
            <person name="Napoli C."/>
            <person name="Nelson D.R."/>
            <person name="Nelson C."/>
            <person name="Nieminen K."/>
            <person name="Nilsson O."/>
            <person name="Pereda V."/>
            <person name="Peter G."/>
            <person name="Philippe R."/>
            <person name="Pilate G."/>
            <person name="Poliakov A."/>
            <person name="Razumovskaya J."/>
            <person name="Richardson P."/>
            <person name="Rinaldi C."/>
            <person name="Ritland K."/>
            <person name="Rouze P."/>
            <person name="Ryaboy D."/>
            <person name="Schmutz J."/>
            <person name="Schrader J."/>
            <person name="Segerman B."/>
            <person name="Shin H."/>
            <person name="Siddiqui A."/>
            <person name="Sterky F."/>
            <person name="Terry A."/>
            <person name="Tsai C.J."/>
            <person name="Uberbacher E."/>
            <person name="Unneberg P."/>
            <person name="Vahala J."/>
            <person name="Wall K."/>
            <person name="Wessler S."/>
            <person name="Yang G."/>
            <person name="Yin T."/>
            <person name="Douglas C."/>
            <person name="Marra M."/>
            <person name="Sandberg G."/>
            <person name="Van de Peer Y."/>
            <person name="Rokhsar D."/>
        </authorList>
    </citation>
    <scope>NUCLEOTIDE SEQUENCE [LARGE SCALE GENOMIC DNA]</scope>
    <source>
        <strain evidence="2">cv. Nisqually</strain>
    </source>
</reference>
<protein>
    <submittedName>
        <fullName evidence="1">Uncharacterized protein</fullName>
    </submittedName>
</protein>
<accession>A0A2K2AJG5</accession>
<dbReference type="InParanoid" id="A0A2K2AJG5"/>
<proteinExistence type="predicted"/>
<dbReference type="AlphaFoldDB" id="A0A2K2AJG5"/>
<sequence length="278" mass="30431">MGTGWWWHVIKNQKPKSLKPTFVKDLVVEPAKNRLTSLQKVGDMTRGMMDSNGLSNELGAGSIGENFYNRRICRNESDVTSTRGLVHVNHKKQLKKAYASKKKNIAGNSKGSDLGSINGAAMEVHTAGTSLVDNNMTNITASTTGTTDDMNTQGMEDNPLDPGICHESAFPGTISSIQQPAEGFKDDLSKQVRIHQEDSSWVDKRMLGYLPAAVREANGHSGVLIPSETLGGNFLMARATQFKEVLESCGLLDLGSKGQKFTWHRHIHGVCHIAKWLD</sequence>
<evidence type="ECO:0000313" key="1">
    <source>
        <dbReference type="EMBL" id="PNT37671.1"/>
    </source>
</evidence>
<gene>
    <name evidence="1" type="ORF">POPTR_005G201600</name>
</gene>